<keyword evidence="2" id="KW-1185">Reference proteome</keyword>
<accession>A0A9Q8SQY2</accession>
<gene>
    <name evidence="1" type="ORF">CLUP02_07415</name>
</gene>
<dbReference type="Proteomes" id="UP000830671">
    <property type="component" value="Chromosome 4"/>
</dbReference>
<dbReference type="SUPFAM" id="SSF52047">
    <property type="entry name" value="RNI-like"/>
    <property type="match status" value="1"/>
</dbReference>
<dbReference type="KEGG" id="clup:CLUP02_07415"/>
<proteinExistence type="predicted"/>
<evidence type="ECO:0000313" key="1">
    <source>
        <dbReference type="EMBL" id="UQC81929.1"/>
    </source>
</evidence>
<dbReference type="Gene3D" id="3.80.10.10">
    <property type="entry name" value="Ribonuclease Inhibitor"/>
    <property type="match status" value="1"/>
</dbReference>
<evidence type="ECO:0000313" key="2">
    <source>
        <dbReference type="Proteomes" id="UP000830671"/>
    </source>
</evidence>
<dbReference type="AlphaFoldDB" id="A0A9Q8SQY2"/>
<organism evidence="1 2">
    <name type="scientific">Colletotrichum lupini</name>
    <dbReference type="NCBI Taxonomy" id="145971"/>
    <lineage>
        <taxon>Eukaryota</taxon>
        <taxon>Fungi</taxon>
        <taxon>Dikarya</taxon>
        <taxon>Ascomycota</taxon>
        <taxon>Pezizomycotina</taxon>
        <taxon>Sordariomycetes</taxon>
        <taxon>Hypocreomycetidae</taxon>
        <taxon>Glomerellales</taxon>
        <taxon>Glomerellaceae</taxon>
        <taxon>Colletotrichum</taxon>
        <taxon>Colletotrichum acutatum species complex</taxon>
    </lineage>
</organism>
<reference evidence="1" key="1">
    <citation type="journal article" date="2021" name="Mol. Plant Microbe Interact.">
        <title>Complete Genome Sequence of the Plant-Pathogenic Fungus Colletotrichum lupini.</title>
        <authorList>
            <person name="Baroncelli R."/>
            <person name="Pensec F."/>
            <person name="Da Lio D."/>
            <person name="Boufleur T."/>
            <person name="Vicente I."/>
            <person name="Sarrocco S."/>
            <person name="Picot A."/>
            <person name="Baraldi E."/>
            <person name="Sukno S."/>
            <person name="Thon M."/>
            <person name="Le Floch G."/>
        </authorList>
    </citation>
    <scope>NUCLEOTIDE SEQUENCE</scope>
    <source>
        <strain evidence="1">IMI 504893</strain>
    </source>
</reference>
<protein>
    <submittedName>
        <fullName evidence="1">Uncharacterized protein</fullName>
    </submittedName>
</protein>
<dbReference type="InterPro" id="IPR032675">
    <property type="entry name" value="LRR_dom_sf"/>
</dbReference>
<dbReference type="EMBL" id="CP019476">
    <property type="protein sequence ID" value="UQC81929.1"/>
    <property type="molecule type" value="Genomic_DNA"/>
</dbReference>
<dbReference type="GeneID" id="73341420"/>
<name>A0A9Q8SQY2_9PEZI</name>
<dbReference type="RefSeq" id="XP_049143553.1">
    <property type="nucleotide sequence ID" value="XM_049286410.1"/>
</dbReference>
<sequence length="442" mass="50239">MFYRFASLRETPQKSCVTLSSIEAFARYWNSCALSAISISDQQRGTQLEKTDTICIDDPAEFSPGWIHNADYLSYRRTTVHESSRNLDLELVSLAPTLRMLRYSTSTLQFAIILAQYLIIRLTQLRRLSMRSHCPSSTQIVGNWAYLRTNGRPGSLPLLRIVAIQAMEAPAVSQKWSSSILQALCQIAPNITYLDTELVIPLPTSIDMANATFHLRNVEYLNLNGTEIGSEMLSSLVNSCGPLKGFKYRPATWNMYGWRPRTRETADITAGSVLDALRPHANTLESLELNIMEKVFRSGRREQLESMRHFESLTYLGLDSFCYDGRQSLGNILPGRLETIEITCMHETMHEDVLELARLANWLPNLHTVNLYPWPNSTSCPTSILKISTIAEQFRQRNVVFSFSHGTYLNRASKWGLYTIIEATLVLNETMAQYNLFIVIEI</sequence>